<dbReference type="CDD" id="cd02120">
    <property type="entry name" value="PA_subtilisin_like"/>
    <property type="match status" value="1"/>
</dbReference>
<dbReference type="Gene3D" id="3.30.70.80">
    <property type="entry name" value="Peptidase S8 propeptide/proteinase inhibitor I9"/>
    <property type="match status" value="1"/>
</dbReference>
<dbReference type="InterPro" id="IPR010259">
    <property type="entry name" value="S8pro/Inhibitor_I9"/>
</dbReference>
<keyword evidence="7" id="KW-1185">Reference proteome</keyword>
<evidence type="ECO:0000256" key="2">
    <source>
        <dbReference type="ARBA" id="ARBA00022729"/>
    </source>
</evidence>
<dbReference type="InterPro" id="IPR045051">
    <property type="entry name" value="SBT"/>
</dbReference>
<dbReference type="Pfam" id="PF17766">
    <property type="entry name" value="fn3_6"/>
    <property type="match status" value="1"/>
</dbReference>
<dbReference type="InterPro" id="IPR041469">
    <property type="entry name" value="Subtilisin-like_FN3"/>
</dbReference>
<dbReference type="InterPro" id="IPR037045">
    <property type="entry name" value="S8pro/Inhibitor_I9_sf"/>
</dbReference>
<dbReference type="InterPro" id="IPR036852">
    <property type="entry name" value="Peptidase_S8/S53_dom_sf"/>
</dbReference>
<evidence type="ECO:0000256" key="3">
    <source>
        <dbReference type="SAM" id="SignalP"/>
    </source>
</evidence>
<evidence type="ECO:0000256" key="1">
    <source>
        <dbReference type="ARBA" id="ARBA00011073"/>
    </source>
</evidence>
<feature type="signal peptide" evidence="3">
    <location>
        <begin position="1"/>
        <end position="21"/>
    </location>
</feature>
<dbReference type="Gene3D" id="2.60.40.2310">
    <property type="match status" value="1"/>
</dbReference>
<evidence type="ECO:0000259" key="4">
    <source>
        <dbReference type="Pfam" id="PF05922"/>
    </source>
</evidence>
<dbReference type="Gene3D" id="3.50.30.30">
    <property type="match status" value="1"/>
</dbReference>
<feature type="domain" description="Inhibitor I9" evidence="4">
    <location>
        <begin position="30"/>
        <end position="92"/>
    </location>
</feature>
<keyword evidence="2 3" id="KW-0732">Signal</keyword>
<gene>
    <name evidence="6" type="ORF">V6N11_049668</name>
</gene>
<feature type="domain" description="Subtilisin-like protease fibronectin type-III" evidence="5">
    <location>
        <begin position="410"/>
        <end position="510"/>
    </location>
</feature>
<proteinExistence type="inferred from homology"/>
<evidence type="ECO:0000313" key="7">
    <source>
        <dbReference type="Proteomes" id="UP001396334"/>
    </source>
</evidence>
<comment type="similarity">
    <text evidence="1">Belongs to the peptidase S8 family.</text>
</comment>
<dbReference type="PANTHER" id="PTHR10795">
    <property type="entry name" value="PROPROTEIN CONVERTASE SUBTILISIN/KEXIN"/>
    <property type="match status" value="1"/>
</dbReference>
<dbReference type="Proteomes" id="UP001396334">
    <property type="component" value="Unassembled WGS sequence"/>
</dbReference>
<dbReference type="Pfam" id="PF05922">
    <property type="entry name" value="Inhibitor_I9"/>
    <property type="match status" value="1"/>
</dbReference>
<organism evidence="6 7">
    <name type="scientific">Hibiscus sabdariffa</name>
    <name type="common">roselle</name>
    <dbReference type="NCBI Taxonomy" id="183260"/>
    <lineage>
        <taxon>Eukaryota</taxon>
        <taxon>Viridiplantae</taxon>
        <taxon>Streptophyta</taxon>
        <taxon>Embryophyta</taxon>
        <taxon>Tracheophyta</taxon>
        <taxon>Spermatophyta</taxon>
        <taxon>Magnoliopsida</taxon>
        <taxon>eudicotyledons</taxon>
        <taxon>Gunneridae</taxon>
        <taxon>Pentapetalae</taxon>
        <taxon>rosids</taxon>
        <taxon>malvids</taxon>
        <taxon>Malvales</taxon>
        <taxon>Malvaceae</taxon>
        <taxon>Malvoideae</taxon>
        <taxon>Hibiscus</taxon>
    </lineage>
</organism>
<accession>A0ABR2A0Y3</accession>
<feature type="chain" id="PRO_5046459692" evidence="3">
    <location>
        <begin position="22"/>
        <end position="515"/>
    </location>
</feature>
<evidence type="ECO:0000313" key="6">
    <source>
        <dbReference type="EMBL" id="KAK8486332.1"/>
    </source>
</evidence>
<evidence type="ECO:0000259" key="5">
    <source>
        <dbReference type="Pfam" id="PF17766"/>
    </source>
</evidence>
<name>A0ABR2A0Y3_9ROSI</name>
<reference evidence="6 7" key="1">
    <citation type="journal article" date="2024" name="G3 (Bethesda)">
        <title>Genome assembly of Hibiscus sabdariffa L. provides insights into metabolisms of medicinal natural products.</title>
        <authorList>
            <person name="Kim T."/>
        </authorList>
    </citation>
    <scope>NUCLEOTIDE SEQUENCE [LARGE SCALE GENOMIC DNA]</scope>
    <source>
        <strain evidence="6">TK-2024</strain>
        <tissue evidence="6">Old leaves</tissue>
    </source>
</reference>
<dbReference type="SUPFAM" id="SSF52743">
    <property type="entry name" value="Subtilisin-like"/>
    <property type="match status" value="1"/>
</dbReference>
<protein>
    <submittedName>
        <fullName evidence="6">Uncharacterized protein</fullName>
    </submittedName>
</protein>
<sequence>MIHCLLHFVCFLCLATTLIRGSSENERKIYIVYMGEVSHHGDRISAMEEHDNMLLKAIGDEKIARESKIYSYWKSINGFAARLLPAEAKRLSGIWPGCPSFNDSGYGPPPAKWKGKCDKGANFTGCNNKIIGARYYQQGSTAPIMDDPTPVDTDGHGTHTASTVAGIPGNGINTFTMKNKMFPFTDGAHATNLTSNETYFGNSSACDSGTLSEKLVKEKIVYCLGNSGQDATINGLRGAGMIMAIDEPTDYYFPTLIPATTVLQSKVVISLIGISTPQGKSSFEVSIMRNENLYELDNGRNPRAVIYRSATVRMVAPSVASFSSRGPSPQSLCRNILKIRDKYRELSSGSGQIHPSKAVNPGLIYDINESSYISFLCKQGYNSTTISLLIGGKRKYKCSSFKPAPGADGLNYPSMHIYLNGSESKISGVFHRTVTNVEPGNLEYKAKVGSTKELSVDVIPKTLKFNRVDQKRSFRVVVKGETKKTGTQILSTTLEWIRDKGHSVKSPIIVFKSGF</sequence>
<dbReference type="EMBL" id="JBBPBN010000446">
    <property type="protein sequence ID" value="KAK8486332.1"/>
    <property type="molecule type" value="Genomic_DNA"/>
</dbReference>
<comment type="caution">
    <text evidence="6">The sequence shown here is derived from an EMBL/GenBank/DDBJ whole genome shotgun (WGS) entry which is preliminary data.</text>
</comment>